<sequence length="89" mass="9872">MLAAQAWTCVLLATGPLPFQVLNKETPKIRLSLTSRLYVRSARKWPRLQHVVVPAWPKQQPLLPPAEAAPSLIHCNIIVITLALACGFH</sequence>
<organism evidence="1 2">
    <name type="scientific">Xenopus laevis</name>
    <name type="common">African clawed frog</name>
    <dbReference type="NCBI Taxonomy" id="8355"/>
    <lineage>
        <taxon>Eukaryota</taxon>
        <taxon>Metazoa</taxon>
        <taxon>Chordata</taxon>
        <taxon>Craniata</taxon>
        <taxon>Vertebrata</taxon>
        <taxon>Euteleostomi</taxon>
        <taxon>Amphibia</taxon>
        <taxon>Batrachia</taxon>
        <taxon>Anura</taxon>
        <taxon>Pipoidea</taxon>
        <taxon>Pipidae</taxon>
        <taxon>Xenopodinae</taxon>
        <taxon>Xenopus</taxon>
        <taxon>Xenopus</taxon>
    </lineage>
</organism>
<evidence type="ECO:0000313" key="2">
    <source>
        <dbReference type="Proteomes" id="UP000694892"/>
    </source>
</evidence>
<accession>A0A974E2D2</accession>
<reference evidence="2" key="1">
    <citation type="journal article" date="2016" name="Nature">
        <title>Genome evolution in the allotetraploid frog Xenopus laevis.</title>
        <authorList>
            <person name="Session A.M."/>
            <person name="Uno Y."/>
            <person name="Kwon T."/>
            <person name="Chapman J.A."/>
            <person name="Toyoda A."/>
            <person name="Takahashi S."/>
            <person name="Fukui A."/>
            <person name="Hikosaka A."/>
            <person name="Suzuki A."/>
            <person name="Kondo M."/>
            <person name="van Heeringen S.J."/>
            <person name="Quigley I."/>
            <person name="Heinz S."/>
            <person name="Ogino H."/>
            <person name="Ochi H."/>
            <person name="Hellsten U."/>
            <person name="Lyons J.B."/>
            <person name="Simakov O."/>
            <person name="Putnam N."/>
            <person name="Stites J."/>
            <person name="Kuroki Y."/>
            <person name="Tanaka T."/>
            <person name="Michiue T."/>
            <person name="Watanabe M."/>
            <person name="Bogdanovic O."/>
            <person name="Lister R."/>
            <person name="Georgiou G."/>
            <person name="Paranjpe S.S."/>
            <person name="van Kruijsbergen I."/>
            <person name="Shu S."/>
            <person name="Carlson J."/>
            <person name="Kinoshita T."/>
            <person name="Ohta Y."/>
            <person name="Mawaribuchi S."/>
            <person name="Jenkins J."/>
            <person name="Grimwood J."/>
            <person name="Schmutz J."/>
            <person name="Mitros T."/>
            <person name="Mozaffari S.V."/>
            <person name="Suzuki Y."/>
            <person name="Haramoto Y."/>
            <person name="Yamamoto T.S."/>
            <person name="Takagi C."/>
            <person name="Heald R."/>
            <person name="Miller K."/>
            <person name="Haudenschild C."/>
            <person name="Kitzman J."/>
            <person name="Nakayama T."/>
            <person name="Izutsu Y."/>
            <person name="Robert J."/>
            <person name="Fortriede J."/>
            <person name="Burns K."/>
            <person name="Lotay V."/>
            <person name="Karimi K."/>
            <person name="Yasuoka Y."/>
            <person name="Dichmann D.S."/>
            <person name="Flajnik M.F."/>
            <person name="Houston D.W."/>
            <person name="Shendure J."/>
            <person name="DuPasquier L."/>
            <person name="Vize P.D."/>
            <person name="Zorn A.M."/>
            <person name="Ito M."/>
            <person name="Marcotte E.M."/>
            <person name="Wallingford J.B."/>
            <person name="Ito Y."/>
            <person name="Asashima M."/>
            <person name="Ueno N."/>
            <person name="Matsuda Y."/>
            <person name="Veenstra G.J."/>
            <person name="Fujiyama A."/>
            <person name="Harland R.M."/>
            <person name="Taira M."/>
            <person name="Rokhsar D.S."/>
        </authorList>
    </citation>
    <scope>NUCLEOTIDE SEQUENCE [LARGE SCALE GENOMIC DNA]</scope>
    <source>
        <strain evidence="2">J</strain>
    </source>
</reference>
<evidence type="ECO:0000313" key="1">
    <source>
        <dbReference type="EMBL" id="OCU01906.1"/>
    </source>
</evidence>
<dbReference type="Proteomes" id="UP000694892">
    <property type="component" value="Chromosome 1L"/>
</dbReference>
<gene>
    <name evidence="1" type="ORF">XELAEV_18007685mg</name>
</gene>
<name>A0A974E2D2_XENLA</name>
<proteinExistence type="predicted"/>
<protein>
    <submittedName>
        <fullName evidence="1">Uncharacterized protein</fullName>
    </submittedName>
</protein>
<dbReference type="AlphaFoldDB" id="A0A974E2D2"/>
<dbReference type="EMBL" id="CM004466">
    <property type="protein sequence ID" value="OCU01906.1"/>
    <property type="molecule type" value="Genomic_DNA"/>
</dbReference>